<dbReference type="Proteomes" id="UP001632038">
    <property type="component" value="Unassembled WGS sequence"/>
</dbReference>
<protein>
    <recommendedName>
        <fullName evidence="1">Neprosin PEP catalytic domain-containing protein</fullName>
    </recommendedName>
</protein>
<proteinExistence type="predicted"/>
<evidence type="ECO:0000259" key="1">
    <source>
        <dbReference type="PROSITE" id="PS52045"/>
    </source>
</evidence>
<evidence type="ECO:0000313" key="2">
    <source>
        <dbReference type="EMBL" id="KAL3628045.1"/>
    </source>
</evidence>
<dbReference type="CDD" id="cd09272">
    <property type="entry name" value="RNase_HI_RT_Ty1"/>
    <property type="match status" value="1"/>
</dbReference>
<dbReference type="PANTHER" id="PTHR31589">
    <property type="entry name" value="PROTEIN, PUTATIVE (DUF239)-RELATED-RELATED"/>
    <property type="match status" value="1"/>
</dbReference>
<dbReference type="InterPro" id="IPR004314">
    <property type="entry name" value="Neprosin"/>
</dbReference>
<comment type="caution">
    <text evidence="2">The sequence shown here is derived from an EMBL/GenBank/DDBJ whole genome shotgun (WGS) entry which is preliminary data.</text>
</comment>
<feature type="domain" description="Neprosin PEP catalytic" evidence="1">
    <location>
        <begin position="1"/>
        <end position="179"/>
    </location>
</feature>
<accession>A0ABD3CGY5</accession>
<dbReference type="AlphaFoldDB" id="A0ABD3CGY5"/>
<name>A0ABD3CGY5_9LAMI</name>
<dbReference type="PROSITE" id="PS52045">
    <property type="entry name" value="NEPROSIN_PEP_CD"/>
    <property type="match status" value="1"/>
</dbReference>
<dbReference type="Pfam" id="PF03080">
    <property type="entry name" value="Neprosin"/>
    <property type="match status" value="1"/>
</dbReference>
<keyword evidence="3" id="KW-1185">Reference proteome</keyword>
<organism evidence="2 3">
    <name type="scientific">Castilleja foliolosa</name>
    <dbReference type="NCBI Taxonomy" id="1961234"/>
    <lineage>
        <taxon>Eukaryota</taxon>
        <taxon>Viridiplantae</taxon>
        <taxon>Streptophyta</taxon>
        <taxon>Embryophyta</taxon>
        <taxon>Tracheophyta</taxon>
        <taxon>Spermatophyta</taxon>
        <taxon>Magnoliopsida</taxon>
        <taxon>eudicotyledons</taxon>
        <taxon>Gunneridae</taxon>
        <taxon>Pentapetalae</taxon>
        <taxon>asterids</taxon>
        <taxon>lamiids</taxon>
        <taxon>Lamiales</taxon>
        <taxon>Orobanchaceae</taxon>
        <taxon>Pedicularideae</taxon>
        <taxon>Castillejinae</taxon>
        <taxon>Castilleja</taxon>
    </lineage>
</organism>
<dbReference type="InterPro" id="IPR053168">
    <property type="entry name" value="Glutamic_endopeptidase"/>
</dbReference>
<dbReference type="EMBL" id="JAVIJP010000037">
    <property type="protein sequence ID" value="KAL3628045.1"/>
    <property type="molecule type" value="Genomic_DNA"/>
</dbReference>
<dbReference type="PANTHER" id="PTHR31589:SF110">
    <property type="entry name" value="PROTEIN, PUTATIVE (DUF239)-RELATED"/>
    <property type="match status" value="1"/>
</dbReference>
<gene>
    <name evidence="2" type="ORF">CASFOL_028147</name>
</gene>
<sequence length="179" mass="20247">MIIGDSLISWKSKKQPTVSRSSAEAEYRALAASEMVWLKQLLKDLQDSQNGIWWLEVNKVKVGYWPWSVFTKIQYRAASRMELGGTITNIVPVIKNTTTQMGSGHFWKEGYGKAVCFQVVQVYSTMNDSWNRENPTMLTNFISNKDNEKCYGLEVGSKFKGLGNYFYYGGPGGANPECK</sequence>
<reference evidence="3" key="1">
    <citation type="journal article" date="2024" name="IScience">
        <title>Strigolactones Initiate the Formation of Haustorium-like Structures in Castilleja.</title>
        <authorList>
            <person name="Buerger M."/>
            <person name="Peterson D."/>
            <person name="Chory J."/>
        </authorList>
    </citation>
    <scope>NUCLEOTIDE SEQUENCE [LARGE SCALE GENOMIC DNA]</scope>
</reference>
<evidence type="ECO:0000313" key="3">
    <source>
        <dbReference type="Proteomes" id="UP001632038"/>
    </source>
</evidence>